<comment type="caution">
    <text evidence="2">The sequence shown here is derived from an EMBL/GenBank/DDBJ whole genome shotgun (WGS) entry which is preliminary data.</text>
</comment>
<feature type="transmembrane region" description="Helical" evidence="1">
    <location>
        <begin position="152"/>
        <end position="171"/>
    </location>
</feature>
<dbReference type="RefSeq" id="WP_006585927.1">
    <property type="nucleotide sequence ID" value="NZ_CABMGH010000043.1"/>
</dbReference>
<dbReference type="AlphaFoldDB" id="A0AAP3M3Q1"/>
<keyword evidence="1" id="KW-0472">Membrane</keyword>
<evidence type="ECO:0000256" key="1">
    <source>
        <dbReference type="SAM" id="Phobius"/>
    </source>
</evidence>
<dbReference type="EMBL" id="JAKHLF010000004">
    <property type="protein sequence ID" value="MCZ3844686.1"/>
    <property type="molecule type" value="Genomic_DNA"/>
</dbReference>
<evidence type="ECO:0000313" key="2">
    <source>
        <dbReference type="EMBL" id="MCZ3844686.1"/>
    </source>
</evidence>
<evidence type="ECO:0000313" key="3">
    <source>
        <dbReference type="Proteomes" id="UP001213015"/>
    </source>
</evidence>
<sequence length="178" mass="20645">MKIKHLILILLICFPIITAFKSDEMTIGQLVQNQNQLYKQKNIEAKIKIVNRRPVKVDSKEIYLLFEYGKKSNNVQLYIGKKWQKVITTSIKANLLTSQAELLKSTNKKQVTRGIKQLLRAIFTLIDQNQRITSQVDLSQNDLEKILKPRSLTLPVAIMFGLIFMGGAYLYQKFIFKR</sequence>
<dbReference type="GeneID" id="97458602"/>
<protein>
    <recommendedName>
        <fullName evidence="4">TPM domain-containing protein</fullName>
    </recommendedName>
</protein>
<evidence type="ECO:0008006" key="4">
    <source>
        <dbReference type="Google" id="ProtNLM"/>
    </source>
</evidence>
<reference evidence="2" key="1">
    <citation type="submission" date="2022-01" db="EMBL/GenBank/DDBJ databases">
        <title>VMRC isolate genome collection.</title>
        <authorList>
            <person name="France M."/>
            <person name="Rutt L."/>
            <person name="Humphrys M."/>
            <person name="Ravel J."/>
        </authorList>
    </citation>
    <scope>NUCLEOTIDE SEQUENCE</scope>
    <source>
        <strain evidence="2">C0127B5</strain>
    </source>
</reference>
<name>A0AAP3M3Q1_9LACO</name>
<accession>A0AAP3M3Q1</accession>
<keyword evidence="1" id="KW-0812">Transmembrane</keyword>
<proteinExistence type="predicted"/>
<keyword evidence="1" id="KW-1133">Transmembrane helix</keyword>
<dbReference type="Proteomes" id="UP001213015">
    <property type="component" value="Unassembled WGS sequence"/>
</dbReference>
<gene>
    <name evidence="2" type="ORF">L2422_03995</name>
</gene>
<organism evidence="2 3">
    <name type="scientific">Lactobacillus mulieris</name>
    <dbReference type="NCBI Taxonomy" id="2508708"/>
    <lineage>
        <taxon>Bacteria</taxon>
        <taxon>Bacillati</taxon>
        <taxon>Bacillota</taxon>
        <taxon>Bacilli</taxon>
        <taxon>Lactobacillales</taxon>
        <taxon>Lactobacillaceae</taxon>
        <taxon>Lactobacillus</taxon>
    </lineage>
</organism>